<evidence type="ECO:0000256" key="1">
    <source>
        <dbReference type="SAM" id="Phobius"/>
    </source>
</evidence>
<dbReference type="Proteomes" id="UP000092634">
    <property type="component" value="Unassembled WGS sequence"/>
</dbReference>
<keyword evidence="1" id="KW-0812">Transmembrane</keyword>
<protein>
    <submittedName>
        <fullName evidence="2">Uncharacterized protein</fullName>
    </submittedName>
</protein>
<keyword evidence="1" id="KW-1133">Transmembrane helix</keyword>
<keyword evidence="1" id="KW-0472">Membrane</keyword>
<comment type="caution">
    <text evidence="2">The sequence shown here is derived from an EMBL/GenBank/DDBJ whole genome shotgun (WGS) entry which is preliminary data.</text>
</comment>
<reference evidence="2 3" key="1">
    <citation type="submission" date="2016-10" db="EMBL/GenBank/DDBJ databases">
        <title>Updated version of Genome Assembly of Janthinobacterium lividum ERGS5:01.</title>
        <authorList>
            <person name="Kumar R."/>
            <person name="Acharya V."/>
            <person name="Singh D."/>
        </authorList>
    </citation>
    <scope>NUCLEOTIDE SEQUENCE [LARGE SCALE GENOMIC DNA]</scope>
    <source>
        <strain evidence="2 3">ERGS5:01</strain>
    </source>
</reference>
<organism evidence="2 3">
    <name type="scientific">Janthinobacterium lividum</name>
    <dbReference type="NCBI Taxonomy" id="29581"/>
    <lineage>
        <taxon>Bacteria</taxon>
        <taxon>Pseudomonadati</taxon>
        <taxon>Pseudomonadota</taxon>
        <taxon>Betaproteobacteria</taxon>
        <taxon>Burkholderiales</taxon>
        <taxon>Oxalobacteraceae</taxon>
        <taxon>Janthinobacterium</taxon>
    </lineage>
</organism>
<feature type="transmembrane region" description="Helical" evidence="1">
    <location>
        <begin position="71"/>
        <end position="89"/>
    </location>
</feature>
<evidence type="ECO:0000313" key="2">
    <source>
        <dbReference type="EMBL" id="OFJ47586.1"/>
    </source>
</evidence>
<gene>
    <name evidence="2" type="ORF">BA896_023290</name>
</gene>
<accession>A0A1E8PMQ3</accession>
<evidence type="ECO:0000313" key="3">
    <source>
        <dbReference type="Proteomes" id="UP000092634"/>
    </source>
</evidence>
<sequence>MPAPQMQVDPFAQMFGAAAGVATKALADNTPQTSNTNFSSGYDGSGWVVSTGSGSASNAQSRSELGNLMGMLRNPLVLGAICVGIYLWTKR</sequence>
<proteinExistence type="predicted"/>
<dbReference type="EMBL" id="MAQB02000003">
    <property type="protein sequence ID" value="OFJ47586.1"/>
    <property type="molecule type" value="Genomic_DNA"/>
</dbReference>
<name>A0A1E8PMQ3_9BURK</name>
<dbReference type="AlphaFoldDB" id="A0A1E8PMQ3"/>